<evidence type="ECO:0000313" key="4">
    <source>
        <dbReference type="Proteomes" id="UP000014500"/>
    </source>
</evidence>
<dbReference type="GO" id="GO:0016192">
    <property type="term" value="P:vesicle-mediated transport"/>
    <property type="evidence" value="ECO:0007669"/>
    <property type="project" value="UniProtKB-ARBA"/>
</dbReference>
<reference evidence="4" key="1">
    <citation type="submission" date="2011-05" db="EMBL/GenBank/DDBJ databases">
        <authorList>
            <person name="Richards S.R."/>
            <person name="Qu J."/>
            <person name="Jiang H."/>
            <person name="Jhangiani S.N."/>
            <person name="Agravi P."/>
            <person name="Goodspeed R."/>
            <person name="Gross S."/>
            <person name="Mandapat C."/>
            <person name="Jackson L."/>
            <person name="Mathew T."/>
            <person name="Pu L."/>
            <person name="Thornton R."/>
            <person name="Saada N."/>
            <person name="Wilczek-Boney K.B."/>
            <person name="Lee S."/>
            <person name="Kovar C."/>
            <person name="Wu Y."/>
            <person name="Scherer S.E."/>
            <person name="Worley K.C."/>
            <person name="Muzny D.M."/>
            <person name="Gibbs R."/>
        </authorList>
    </citation>
    <scope>NUCLEOTIDE SEQUENCE</scope>
    <source>
        <strain evidence="4">Brora</strain>
    </source>
</reference>
<dbReference type="Proteomes" id="UP000014500">
    <property type="component" value="Unassembled WGS sequence"/>
</dbReference>
<evidence type="ECO:0000313" key="3">
    <source>
        <dbReference type="EnsemblMetazoa" id="SMAR013197-PA"/>
    </source>
</evidence>
<dbReference type="OMA" id="CQDENIT"/>
<name>T1JH67_STRMM</name>
<dbReference type="Gene3D" id="1.10.472.80">
    <property type="entry name" value="Ypt/Rab-GAP domain of gyp1p, domain 3"/>
    <property type="match status" value="1"/>
</dbReference>
<keyword evidence="4" id="KW-1185">Reference proteome</keyword>
<dbReference type="EMBL" id="JH432222">
    <property type="status" value="NOT_ANNOTATED_CDS"/>
    <property type="molecule type" value="Genomic_DNA"/>
</dbReference>
<dbReference type="SMART" id="SM00164">
    <property type="entry name" value="TBC"/>
    <property type="match status" value="1"/>
</dbReference>
<protein>
    <recommendedName>
        <fullName evidence="2">Rab-GAP TBC domain-containing protein</fullName>
    </recommendedName>
</protein>
<feature type="coiled-coil region" evidence="1">
    <location>
        <begin position="427"/>
        <end position="471"/>
    </location>
</feature>
<dbReference type="GO" id="GO:0005773">
    <property type="term" value="C:vacuole"/>
    <property type="evidence" value="ECO:0007669"/>
    <property type="project" value="UniProtKB-ARBA"/>
</dbReference>
<organism evidence="3 4">
    <name type="scientific">Strigamia maritima</name>
    <name type="common">European centipede</name>
    <name type="synonym">Geophilus maritimus</name>
    <dbReference type="NCBI Taxonomy" id="126957"/>
    <lineage>
        <taxon>Eukaryota</taxon>
        <taxon>Metazoa</taxon>
        <taxon>Ecdysozoa</taxon>
        <taxon>Arthropoda</taxon>
        <taxon>Myriapoda</taxon>
        <taxon>Chilopoda</taxon>
        <taxon>Pleurostigmophora</taxon>
        <taxon>Geophilomorpha</taxon>
        <taxon>Linotaeniidae</taxon>
        <taxon>Strigamia</taxon>
    </lineage>
</organism>
<dbReference type="GO" id="GO:0031267">
    <property type="term" value="F:small GTPase binding"/>
    <property type="evidence" value="ECO:0007669"/>
    <property type="project" value="TreeGrafter"/>
</dbReference>
<dbReference type="Gene3D" id="1.10.8.270">
    <property type="entry name" value="putative rabgap domain of human tbc1 domain family member 14 like domains"/>
    <property type="match status" value="1"/>
</dbReference>
<proteinExistence type="predicted"/>
<dbReference type="GO" id="GO:0005096">
    <property type="term" value="F:GTPase activator activity"/>
    <property type="evidence" value="ECO:0007669"/>
    <property type="project" value="TreeGrafter"/>
</dbReference>
<dbReference type="EnsemblMetazoa" id="SMAR013197-RA">
    <property type="protein sequence ID" value="SMAR013197-PA"/>
    <property type="gene ID" value="SMAR013197"/>
</dbReference>
<dbReference type="PANTHER" id="PTHR47219:SF15">
    <property type="entry name" value="TBC1 DOMAIN FAMILY MEMBER 12 ISOFORM X1"/>
    <property type="match status" value="1"/>
</dbReference>
<feature type="domain" description="Rab-GAP TBC" evidence="2">
    <location>
        <begin position="500"/>
        <end position="709"/>
    </location>
</feature>
<evidence type="ECO:0000259" key="2">
    <source>
        <dbReference type="PROSITE" id="PS50086"/>
    </source>
</evidence>
<evidence type="ECO:0000256" key="1">
    <source>
        <dbReference type="SAM" id="Coils"/>
    </source>
</evidence>
<dbReference type="FunFam" id="1.10.472.80:FF:000006">
    <property type="entry name" value="TBC1 domain family member 14"/>
    <property type="match status" value="1"/>
</dbReference>
<dbReference type="STRING" id="126957.T1JH67"/>
<dbReference type="Pfam" id="PF00566">
    <property type="entry name" value="RabGAP-TBC"/>
    <property type="match status" value="1"/>
</dbReference>
<dbReference type="eggNOG" id="KOG2223">
    <property type="taxonomic scope" value="Eukaryota"/>
</dbReference>
<sequence length="781" mass="88547">MKNIAVDLEGGKLESCFIHPDLGLKSPSNMGKPLVRGKKDFSHEFSSCNRDDVDFLIPQPCTNHVWKSRDSKECFFSETSKANGIRSCQCRPIDKSEISDNSESDDGCQMTSCSLNKLQVVCTADVAKIVPLISDNHHRGVRIKSDICQDENITQVMRTITSDDMSESVALEKALFSPRTKQLHIIAVDSETVDASEEIHTFNGCRGLECIEEGTENADGDEENNRDVHMDALSCESLRNSLPRGATSASLSRTDASSFSSISSLSTNADSCTTAAVSVSGEDNRVTLTDTEDVARNCQDQSVNYNNNLVIHDKEVENGAKPKRKGITDFLTRNLFSWKAKDTPPSMPPVSSPSWGLFSKETPTSENIKAVEIDQVENASTSKLEKLKSSQNNFRLPKHKTNFLFNPSSTTALILENRPINLPAKSLEEEQKHRHQYEQMIEAVKKKELKEAKLRKRLHEQQLKNEELIVQASKIWNIEILPNWETMKSSRRTKELWWLGIPPSVRGKVWKLAIGNDLNITSELYEICVNRAQHRIRMASESGSMSEEECDDSSPDKESSVELIKLDVARTFPLLCIFQKGGPYYDLLHSLLGAYVCYRPDIGYLQGMSFLAAVLILNLDVADAFICFANLLNKPCQLAFFRLIEPMMKSYFTTYEEFFMENLPKLFRHFKKHKVEPDLYLIDWIYTLYSKSLPLDVASRVWDVFYRDGEEFLFQTALGILYLHEELLLNMDFIHIVQFLTKLPDDISGISLFDSIELVRMSIDKKHFNQVLTFHSDPSDT</sequence>
<dbReference type="GO" id="GO:0031410">
    <property type="term" value="C:cytoplasmic vesicle"/>
    <property type="evidence" value="ECO:0007669"/>
    <property type="project" value="UniProtKB-ARBA"/>
</dbReference>
<dbReference type="FunFam" id="1.10.10.750:FF:000005">
    <property type="entry name" value="TBC1 domain family member 14"/>
    <property type="match status" value="1"/>
</dbReference>
<dbReference type="SUPFAM" id="SSF47923">
    <property type="entry name" value="Ypt/Rab-GAP domain of gyp1p"/>
    <property type="match status" value="2"/>
</dbReference>
<dbReference type="PANTHER" id="PTHR47219">
    <property type="entry name" value="RAB GTPASE-ACTIVATING PROTEIN 1-LIKE"/>
    <property type="match status" value="1"/>
</dbReference>
<dbReference type="PROSITE" id="PS50086">
    <property type="entry name" value="TBC_RABGAP"/>
    <property type="match status" value="1"/>
</dbReference>
<dbReference type="Gene3D" id="1.10.10.750">
    <property type="entry name" value="Ypt/Rab-GAP domain of gyp1p, domain 1"/>
    <property type="match status" value="1"/>
</dbReference>
<dbReference type="InterPro" id="IPR035969">
    <property type="entry name" value="Rab-GAP_TBC_sf"/>
</dbReference>
<dbReference type="PhylomeDB" id="T1JH67"/>
<dbReference type="InterPro" id="IPR000195">
    <property type="entry name" value="Rab-GAP-TBC_dom"/>
</dbReference>
<dbReference type="AlphaFoldDB" id="T1JH67"/>
<reference evidence="3" key="2">
    <citation type="submission" date="2015-02" db="UniProtKB">
        <authorList>
            <consortium name="EnsemblMetazoa"/>
        </authorList>
    </citation>
    <scope>IDENTIFICATION</scope>
</reference>
<dbReference type="FunFam" id="1.10.8.270:FF:000008">
    <property type="entry name" value="Putative TBC1 domain family member 14"/>
    <property type="match status" value="1"/>
</dbReference>
<dbReference type="HOGENOM" id="CLU_015133_2_0_1"/>
<accession>T1JH67</accession>
<dbReference type="InterPro" id="IPR050302">
    <property type="entry name" value="Rab_GAP_TBC_domain"/>
</dbReference>
<keyword evidence="1" id="KW-0175">Coiled coil</keyword>